<dbReference type="CDD" id="cd00082">
    <property type="entry name" value="HisKA"/>
    <property type="match status" value="1"/>
</dbReference>
<evidence type="ECO:0000259" key="7">
    <source>
        <dbReference type="PROSITE" id="PS50109"/>
    </source>
</evidence>
<dbReference type="InterPro" id="IPR036097">
    <property type="entry name" value="HisK_dim/P_sf"/>
</dbReference>
<evidence type="ECO:0000256" key="6">
    <source>
        <dbReference type="ARBA" id="ARBA00023012"/>
    </source>
</evidence>
<keyword evidence="6" id="KW-0902">Two-component regulatory system</keyword>
<evidence type="ECO:0000256" key="4">
    <source>
        <dbReference type="ARBA" id="ARBA00022679"/>
    </source>
</evidence>
<dbReference type="EMBL" id="QXHD01000004">
    <property type="protein sequence ID" value="NEZ56879.1"/>
    <property type="molecule type" value="Genomic_DNA"/>
</dbReference>
<organism evidence="8 9">
    <name type="scientific">Adonisia turfae CCMR0081</name>
    <dbReference type="NCBI Taxonomy" id="2292702"/>
    <lineage>
        <taxon>Bacteria</taxon>
        <taxon>Bacillati</taxon>
        <taxon>Cyanobacteriota</taxon>
        <taxon>Adonisia</taxon>
        <taxon>Adonisia turfae</taxon>
    </lineage>
</organism>
<evidence type="ECO:0000256" key="5">
    <source>
        <dbReference type="ARBA" id="ARBA00022777"/>
    </source>
</evidence>
<evidence type="ECO:0000256" key="1">
    <source>
        <dbReference type="ARBA" id="ARBA00000085"/>
    </source>
</evidence>
<reference evidence="8 9" key="1">
    <citation type="journal article" date="2020" name="Microb. Ecol.">
        <title>Ecogenomics of the Marine Benthic Filamentous Cyanobacterium Adonisia.</title>
        <authorList>
            <person name="Walter J.M."/>
            <person name="Coutinho F.H."/>
            <person name="Leomil L."/>
            <person name="Hargreaves P.I."/>
            <person name="Campeao M.E."/>
            <person name="Vieira V.V."/>
            <person name="Silva B.S."/>
            <person name="Fistarol G.O."/>
            <person name="Salomon P.S."/>
            <person name="Sawabe T."/>
            <person name="Mino S."/>
            <person name="Hosokawa M."/>
            <person name="Miyashita H."/>
            <person name="Maruyama F."/>
            <person name="van Verk M.C."/>
            <person name="Dutilh B.E."/>
            <person name="Thompson C.C."/>
            <person name="Thompson F.L."/>
        </authorList>
    </citation>
    <scope>NUCLEOTIDE SEQUENCE [LARGE SCALE GENOMIC DNA]</scope>
    <source>
        <strain evidence="8 9">CCMR0081</strain>
    </source>
</reference>
<dbReference type="Proteomes" id="UP000481033">
    <property type="component" value="Unassembled WGS sequence"/>
</dbReference>
<dbReference type="InterPro" id="IPR036890">
    <property type="entry name" value="HATPase_C_sf"/>
</dbReference>
<keyword evidence="3" id="KW-0597">Phosphoprotein</keyword>
<keyword evidence="9" id="KW-1185">Reference proteome</keyword>
<sequence length="424" mass="48072">MQYNQQTEPLISRAFQSLLNHRRVTCLLVNRQNYLLHVCGDPLGLLKTQSDAQTDRSDCQDILKCLPISLRQPVSIALQQAHINAGHIQRASGQISTVDNEQPYRVTIEAHLHLASESTEEFLTLLVERETYDSSLEKLGQCASTDLSVHNLTQSHNPKNETTELLAINKRLRAEVLERQQTEQKLAQKAEALIRSNADLEEFAYVVSHDLQEPLRAMTAFSQLLAQRYKDSLDASAQRYITHIVDGGTRMKAMIDGILELSRINSKQLNNNPTNLEQALATALENLKLIRLENQVTITHGDLPTLDVDTNHVVQLLQNLISNAIKFRGPEPPHIHINAEQQATKWFFSVQDNGIGIPQDQQKRIFKLFQRLHNQQEQKGYGIGLAICKKIVEHYQGNIWLKSSPGEGSIFYFTLVPDQYQHEA</sequence>
<dbReference type="EC" id="2.7.13.3" evidence="2"/>
<dbReference type="FunFam" id="3.30.565.10:FF:000006">
    <property type="entry name" value="Sensor histidine kinase WalK"/>
    <property type="match status" value="1"/>
</dbReference>
<dbReference type="InterPro" id="IPR005467">
    <property type="entry name" value="His_kinase_dom"/>
</dbReference>
<evidence type="ECO:0000313" key="8">
    <source>
        <dbReference type="EMBL" id="NEZ56879.1"/>
    </source>
</evidence>
<dbReference type="Gene3D" id="1.10.287.130">
    <property type="match status" value="1"/>
</dbReference>
<dbReference type="GO" id="GO:0000155">
    <property type="term" value="F:phosphorelay sensor kinase activity"/>
    <property type="evidence" value="ECO:0007669"/>
    <property type="project" value="InterPro"/>
</dbReference>
<evidence type="ECO:0000256" key="3">
    <source>
        <dbReference type="ARBA" id="ARBA00022553"/>
    </source>
</evidence>
<dbReference type="SUPFAM" id="SSF55874">
    <property type="entry name" value="ATPase domain of HSP90 chaperone/DNA topoisomerase II/histidine kinase"/>
    <property type="match status" value="1"/>
</dbReference>
<dbReference type="RefSeq" id="WP_163669875.1">
    <property type="nucleotide sequence ID" value="NZ_QXHD01000004.1"/>
</dbReference>
<dbReference type="SMART" id="SM00387">
    <property type="entry name" value="HATPase_c"/>
    <property type="match status" value="1"/>
</dbReference>
<dbReference type="PROSITE" id="PS50109">
    <property type="entry name" value="HIS_KIN"/>
    <property type="match status" value="1"/>
</dbReference>
<dbReference type="Pfam" id="PF02518">
    <property type="entry name" value="HATPase_c"/>
    <property type="match status" value="1"/>
</dbReference>
<dbReference type="PANTHER" id="PTHR43304:SF1">
    <property type="entry name" value="PAC DOMAIN-CONTAINING PROTEIN"/>
    <property type="match status" value="1"/>
</dbReference>
<protein>
    <recommendedName>
        <fullName evidence="2">histidine kinase</fullName>
        <ecNumber evidence="2">2.7.13.3</ecNumber>
    </recommendedName>
</protein>
<proteinExistence type="predicted"/>
<accession>A0A6M0RL50</accession>
<dbReference type="Pfam" id="PF00512">
    <property type="entry name" value="HisKA"/>
    <property type="match status" value="1"/>
</dbReference>
<evidence type="ECO:0000256" key="2">
    <source>
        <dbReference type="ARBA" id="ARBA00012438"/>
    </source>
</evidence>
<comment type="catalytic activity">
    <reaction evidence="1">
        <text>ATP + protein L-histidine = ADP + protein N-phospho-L-histidine.</text>
        <dbReference type="EC" id="2.7.13.3"/>
    </reaction>
</comment>
<dbReference type="InterPro" id="IPR004358">
    <property type="entry name" value="Sig_transdc_His_kin-like_C"/>
</dbReference>
<dbReference type="SUPFAM" id="SSF47384">
    <property type="entry name" value="Homodimeric domain of signal transducing histidine kinase"/>
    <property type="match status" value="1"/>
</dbReference>
<dbReference type="PANTHER" id="PTHR43304">
    <property type="entry name" value="PHYTOCHROME-LIKE PROTEIN CPH1"/>
    <property type="match status" value="1"/>
</dbReference>
<keyword evidence="5" id="KW-0418">Kinase</keyword>
<name>A0A6M0RL50_9CYAN</name>
<comment type="caution">
    <text evidence="8">The sequence shown here is derived from an EMBL/GenBank/DDBJ whole genome shotgun (WGS) entry which is preliminary data.</text>
</comment>
<feature type="domain" description="Histidine kinase" evidence="7">
    <location>
        <begin position="206"/>
        <end position="419"/>
    </location>
</feature>
<dbReference type="InterPro" id="IPR003661">
    <property type="entry name" value="HisK_dim/P_dom"/>
</dbReference>
<dbReference type="AlphaFoldDB" id="A0A6M0RL50"/>
<gene>
    <name evidence="8" type="ORF">DXZ20_14560</name>
</gene>
<evidence type="ECO:0000313" key="9">
    <source>
        <dbReference type="Proteomes" id="UP000481033"/>
    </source>
</evidence>
<dbReference type="PRINTS" id="PR00344">
    <property type="entry name" value="BCTRLSENSOR"/>
</dbReference>
<keyword evidence="4" id="KW-0808">Transferase</keyword>
<dbReference type="Gene3D" id="3.30.565.10">
    <property type="entry name" value="Histidine kinase-like ATPase, C-terminal domain"/>
    <property type="match status" value="1"/>
</dbReference>
<dbReference type="InterPro" id="IPR052162">
    <property type="entry name" value="Sensor_kinase/Photoreceptor"/>
</dbReference>
<dbReference type="SMART" id="SM00388">
    <property type="entry name" value="HisKA"/>
    <property type="match status" value="1"/>
</dbReference>
<dbReference type="InterPro" id="IPR003594">
    <property type="entry name" value="HATPase_dom"/>
</dbReference>